<dbReference type="AlphaFoldDB" id="R0L3X1"/>
<gene>
    <name evidence="1" type="ORF">Anapl_07716</name>
</gene>
<keyword evidence="2" id="KW-1185">Reference proteome</keyword>
<accession>R0L3X1</accession>
<reference evidence="2" key="1">
    <citation type="journal article" date="2013" name="Nat. Genet.">
        <title>The duck genome and transcriptome provide insight into an avian influenza virus reservoir species.</title>
        <authorList>
            <person name="Huang Y."/>
            <person name="Li Y."/>
            <person name="Burt D.W."/>
            <person name="Chen H."/>
            <person name="Zhang Y."/>
            <person name="Qian W."/>
            <person name="Kim H."/>
            <person name="Gan S."/>
            <person name="Zhao Y."/>
            <person name="Li J."/>
            <person name="Yi K."/>
            <person name="Feng H."/>
            <person name="Zhu P."/>
            <person name="Li B."/>
            <person name="Liu Q."/>
            <person name="Fairley S."/>
            <person name="Magor K.E."/>
            <person name="Du Z."/>
            <person name="Hu X."/>
            <person name="Goodman L."/>
            <person name="Tafer H."/>
            <person name="Vignal A."/>
            <person name="Lee T."/>
            <person name="Kim K.W."/>
            <person name="Sheng Z."/>
            <person name="An Y."/>
            <person name="Searle S."/>
            <person name="Herrero J."/>
            <person name="Groenen M.A."/>
            <person name="Crooijmans R.P."/>
            <person name="Faraut T."/>
            <person name="Cai Q."/>
            <person name="Webster R.G."/>
            <person name="Aldridge J.R."/>
            <person name="Warren W.C."/>
            <person name="Bartschat S."/>
            <person name="Kehr S."/>
            <person name="Marz M."/>
            <person name="Stadler P.F."/>
            <person name="Smith J."/>
            <person name="Kraus R.H."/>
            <person name="Zhao Y."/>
            <person name="Ren L."/>
            <person name="Fei J."/>
            <person name="Morisson M."/>
            <person name="Kaiser P."/>
            <person name="Griffin D.K."/>
            <person name="Rao M."/>
            <person name="Pitel F."/>
            <person name="Wang J."/>
            <person name="Li N."/>
        </authorList>
    </citation>
    <scope>NUCLEOTIDE SEQUENCE [LARGE SCALE GENOMIC DNA]</scope>
</reference>
<evidence type="ECO:0000313" key="2">
    <source>
        <dbReference type="Proteomes" id="UP000296049"/>
    </source>
</evidence>
<sequence length="228" mass="24675">MQNSHPDSLSACKQLGSKRLLGHNDILSQVPFQTRNSHFEKKHHGLPTSAGVLNTVLIKVVLCSIAINPIKQWGFSSQLATSAFGLCIPIGAPPHCSPTATCFRHAQLENASPHQNGLGDSTIQCSHQTRLVNKHALFLTTWSRTSAARRLQLQVLKTELGISQRHRKASQHACSPSVTLESQTPEIPQVGSTNAVLLPWILGAFSKAITQNPSRLQPSISADPSSYG</sequence>
<organism evidence="1 2">
    <name type="scientific">Anas platyrhynchos</name>
    <name type="common">Mallard</name>
    <name type="synonym">Anas boschas</name>
    <dbReference type="NCBI Taxonomy" id="8839"/>
    <lineage>
        <taxon>Eukaryota</taxon>
        <taxon>Metazoa</taxon>
        <taxon>Chordata</taxon>
        <taxon>Craniata</taxon>
        <taxon>Vertebrata</taxon>
        <taxon>Euteleostomi</taxon>
        <taxon>Archelosauria</taxon>
        <taxon>Archosauria</taxon>
        <taxon>Dinosauria</taxon>
        <taxon>Saurischia</taxon>
        <taxon>Theropoda</taxon>
        <taxon>Coelurosauria</taxon>
        <taxon>Aves</taxon>
        <taxon>Neognathae</taxon>
        <taxon>Galloanserae</taxon>
        <taxon>Anseriformes</taxon>
        <taxon>Anatidae</taxon>
        <taxon>Anatinae</taxon>
        <taxon>Anas</taxon>
    </lineage>
</organism>
<dbReference type="EMBL" id="KB743211">
    <property type="protein sequence ID" value="EOB00284.1"/>
    <property type="molecule type" value="Genomic_DNA"/>
</dbReference>
<dbReference type="Proteomes" id="UP000296049">
    <property type="component" value="Unassembled WGS sequence"/>
</dbReference>
<evidence type="ECO:0000313" key="1">
    <source>
        <dbReference type="EMBL" id="EOB00284.1"/>
    </source>
</evidence>
<protein>
    <submittedName>
        <fullName evidence="1">Uncharacterized protein</fullName>
    </submittedName>
</protein>
<name>R0L3X1_ANAPL</name>
<proteinExistence type="predicted"/>